<sequence length="561" mass="64641">MGTENDIKCNNYKAEITCPPTYIREFFVDDEEIILVYDKRDISYNDDISPQKAHIKKEINDNSSALDLTGTPLKVDLEGDESFGSCGKCVRLNHWTVEESTHFPLSIQWARFYINRQNRIKNSEGEKQNAIYVVCDGSDSLCAVLLGSQKCNSSIMTTLVDFLVKFKYYLYGTFLQNFRNVTHTEHHGSISVEVTCNKCVFNVPQNPSSMKMVLKIIAGHNLSSVYFLWEELCLLQTYLDILSDSDKCNDELTIISNAPIPEPDIYRNINNIIGSHLLKREAKMKFDLKNIRQEHILDNLWDILKCCEDLSVLRDTLHYFFEELVEADSNIKIPESDNKFQNEELTAQSGHRKTRITVNLKSGVIDLCHNISKLAYLGKLHVATELIFLIKGQANLPEETFDYFCERVYKNYVVKDTAPHDFTDLQRSPLCPTFQYSVSHNVIHDQYREVEAGSYARMETPVIWAMQMTSTVRNLEITTTYHLSEHPIFPTTVYDSYVVFEILKMSSSSDGISSEDMDVTPSDLNQRKRKFDEGELLTNIRKLSEEQIYEIIGYTIQKTTY</sequence>
<dbReference type="GO" id="GO:0051301">
    <property type="term" value="P:cell division"/>
    <property type="evidence" value="ECO:0007669"/>
    <property type="project" value="UniProtKB-KW"/>
</dbReference>
<keyword evidence="4" id="KW-0132">Cell division</keyword>
<comment type="subcellular location">
    <subcellularLocation>
        <location evidence="1">Chromosome</location>
        <location evidence="1">Centromere</location>
        <location evidence="1">Kinetochore</location>
    </subcellularLocation>
</comment>
<organism evidence="9 10">
    <name type="scientific">Rhamnusium bicolor</name>
    <dbReference type="NCBI Taxonomy" id="1586634"/>
    <lineage>
        <taxon>Eukaryota</taxon>
        <taxon>Metazoa</taxon>
        <taxon>Ecdysozoa</taxon>
        <taxon>Arthropoda</taxon>
        <taxon>Hexapoda</taxon>
        <taxon>Insecta</taxon>
        <taxon>Pterygota</taxon>
        <taxon>Neoptera</taxon>
        <taxon>Endopterygota</taxon>
        <taxon>Coleoptera</taxon>
        <taxon>Polyphaga</taxon>
        <taxon>Cucujiformia</taxon>
        <taxon>Chrysomeloidea</taxon>
        <taxon>Cerambycidae</taxon>
        <taxon>Lepturinae</taxon>
        <taxon>Rhagiini</taxon>
        <taxon>Rhamnusium</taxon>
    </lineage>
</organism>
<dbReference type="PANTHER" id="PTHR15995:SF1">
    <property type="entry name" value="PROTEIN ZWILCH HOMOLOG"/>
    <property type="match status" value="1"/>
</dbReference>
<accession>A0AAV8YGV8</accession>
<keyword evidence="5" id="KW-0498">Mitosis</keyword>
<evidence type="ECO:0000256" key="7">
    <source>
        <dbReference type="ARBA" id="ARBA00023306"/>
    </source>
</evidence>
<keyword evidence="6" id="KW-0995">Kinetochore</keyword>
<keyword evidence="3" id="KW-0158">Chromosome</keyword>
<evidence type="ECO:0000256" key="8">
    <source>
        <dbReference type="ARBA" id="ARBA00023328"/>
    </source>
</evidence>
<evidence type="ECO:0000256" key="6">
    <source>
        <dbReference type="ARBA" id="ARBA00022838"/>
    </source>
</evidence>
<dbReference type="GO" id="GO:0034501">
    <property type="term" value="P:protein localization to kinetochore"/>
    <property type="evidence" value="ECO:0007669"/>
    <property type="project" value="TreeGrafter"/>
</dbReference>
<gene>
    <name evidence="9" type="ORF">NQ314_007867</name>
</gene>
<evidence type="ECO:0000256" key="2">
    <source>
        <dbReference type="ARBA" id="ARBA00009062"/>
    </source>
</evidence>
<protein>
    <submittedName>
        <fullName evidence="9">Uncharacterized protein</fullName>
    </submittedName>
</protein>
<evidence type="ECO:0000256" key="4">
    <source>
        <dbReference type="ARBA" id="ARBA00022618"/>
    </source>
</evidence>
<name>A0AAV8YGV8_9CUCU</name>
<dbReference type="PANTHER" id="PTHR15995">
    <property type="entry name" value="PROTEIN ZWILCH HOMOLOG"/>
    <property type="match status" value="1"/>
</dbReference>
<comment type="caution">
    <text evidence="9">The sequence shown here is derived from an EMBL/GenBank/DDBJ whole genome shotgun (WGS) entry which is preliminary data.</text>
</comment>
<evidence type="ECO:0000313" key="9">
    <source>
        <dbReference type="EMBL" id="KAJ8950480.1"/>
    </source>
</evidence>
<keyword evidence="7" id="KW-0131">Cell cycle</keyword>
<evidence type="ECO:0000313" key="10">
    <source>
        <dbReference type="Proteomes" id="UP001162156"/>
    </source>
</evidence>
<dbReference type="InterPro" id="IPR018630">
    <property type="entry name" value="Zwilch"/>
</dbReference>
<keyword evidence="10" id="KW-1185">Reference proteome</keyword>
<reference evidence="9" key="1">
    <citation type="journal article" date="2023" name="Insect Mol. Biol.">
        <title>Genome sequencing provides insights into the evolution of gene families encoding plant cell wall-degrading enzymes in longhorned beetles.</title>
        <authorList>
            <person name="Shin N.R."/>
            <person name="Okamura Y."/>
            <person name="Kirsch R."/>
            <person name="Pauchet Y."/>
        </authorList>
    </citation>
    <scope>NUCLEOTIDE SEQUENCE</scope>
    <source>
        <strain evidence="9">RBIC_L_NR</strain>
    </source>
</reference>
<evidence type="ECO:0000256" key="1">
    <source>
        <dbReference type="ARBA" id="ARBA00004629"/>
    </source>
</evidence>
<dbReference type="AlphaFoldDB" id="A0AAV8YGV8"/>
<proteinExistence type="inferred from homology"/>
<comment type="similarity">
    <text evidence="2">Belongs to the ZWILCH family.</text>
</comment>
<dbReference type="EMBL" id="JANEYF010002172">
    <property type="protein sequence ID" value="KAJ8950480.1"/>
    <property type="molecule type" value="Genomic_DNA"/>
</dbReference>
<dbReference type="Proteomes" id="UP001162156">
    <property type="component" value="Unassembled WGS sequence"/>
</dbReference>
<dbReference type="GO" id="GO:1990423">
    <property type="term" value="C:RZZ complex"/>
    <property type="evidence" value="ECO:0007669"/>
    <property type="project" value="InterPro"/>
</dbReference>
<dbReference type="GO" id="GO:0007094">
    <property type="term" value="P:mitotic spindle assembly checkpoint signaling"/>
    <property type="evidence" value="ECO:0007669"/>
    <property type="project" value="TreeGrafter"/>
</dbReference>
<evidence type="ECO:0000256" key="5">
    <source>
        <dbReference type="ARBA" id="ARBA00022776"/>
    </source>
</evidence>
<evidence type="ECO:0000256" key="3">
    <source>
        <dbReference type="ARBA" id="ARBA00022454"/>
    </source>
</evidence>
<keyword evidence="8" id="KW-0137">Centromere</keyword>